<proteinExistence type="predicted"/>
<evidence type="ECO:0000256" key="1">
    <source>
        <dbReference type="SAM" id="MobiDB-lite"/>
    </source>
</evidence>
<evidence type="ECO:0000313" key="2">
    <source>
        <dbReference type="EMBL" id="OGF64957.1"/>
    </source>
</evidence>
<feature type="region of interest" description="Disordered" evidence="1">
    <location>
        <begin position="19"/>
        <end position="39"/>
    </location>
</feature>
<dbReference type="AlphaFoldDB" id="A0A1F5VNH3"/>
<sequence length="89" mass="10337">MARQKWGVWRPEAERISLRGKNSAAHERPKPRCPARLSAEPSRKISGARKIKNCKESFSARQCRFAARRWGGVIRFFQEFLIKQIQAVL</sequence>
<gene>
    <name evidence="2" type="ORF">A2Z53_01375</name>
</gene>
<comment type="caution">
    <text evidence="2">The sequence shown here is derived from an EMBL/GenBank/DDBJ whole genome shotgun (WGS) entry which is preliminary data.</text>
</comment>
<dbReference type="EMBL" id="MFHH01000029">
    <property type="protein sequence ID" value="OGF64957.1"/>
    <property type="molecule type" value="Genomic_DNA"/>
</dbReference>
<reference evidence="2 3" key="1">
    <citation type="journal article" date="2016" name="Nat. Commun.">
        <title>Thousands of microbial genomes shed light on interconnected biogeochemical processes in an aquifer system.</title>
        <authorList>
            <person name="Anantharaman K."/>
            <person name="Brown C.T."/>
            <person name="Hug L.A."/>
            <person name="Sharon I."/>
            <person name="Castelle C.J."/>
            <person name="Probst A.J."/>
            <person name="Thomas B.C."/>
            <person name="Singh A."/>
            <person name="Wilkins M.J."/>
            <person name="Karaoz U."/>
            <person name="Brodie E.L."/>
            <person name="Williams K.H."/>
            <person name="Hubbard S.S."/>
            <person name="Banfield J.F."/>
        </authorList>
    </citation>
    <scope>NUCLEOTIDE SEQUENCE [LARGE SCALE GENOMIC DNA]</scope>
</reference>
<dbReference type="Proteomes" id="UP000177451">
    <property type="component" value="Unassembled WGS sequence"/>
</dbReference>
<organism evidence="2 3">
    <name type="scientific">Candidatus Giovannonibacteria bacterium RIFCSPHIGHO2_02_42_15</name>
    <dbReference type="NCBI Taxonomy" id="1798329"/>
    <lineage>
        <taxon>Bacteria</taxon>
        <taxon>Candidatus Giovannoniibacteriota</taxon>
    </lineage>
</organism>
<protein>
    <submittedName>
        <fullName evidence="2">Uncharacterized protein</fullName>
    </submittedName>
</protein>
<accession>A0A1F5VNH3</accession>
<name>A0A1F5VNH3_9BACT</name>
<evidence type="ECO:0000313" key="3">
    <source>
        <dbReference type="Proteomes" id="UP000177451"/>
    </source>
</evidence>